<evidence type="ECO:0000313" key="1">
    <source>
        <dbReference type="EMBL" id="KAI8424972.1"/>
    </source>
</evidence>
<proteinExistence type="predicted"/>
<dbReference type="Proteomes" id="UP001064048">
    <property type="component" value="Chromosome 11"/>
</dbReference>
<sequence length="303" mass="33465">VDGQSVVCPAVRTTSGWLDLFPLPCRKSSECRTVMGPTHVCCKGFCTKGVSAPAQIRYRHNHFNYHHHHHNHNHFNNSQFHQLDHHHHHHDHAQADDDHGGAETAAQASFVLFPVPCENSAQCRASSGADHVCCEARCVRGVPAPRSAPQQLPQASHQPLLGVIPRECPAQPLGELLFEVQSCKTDADCWPRVCCPDGNRSYCRTAKARLDLVPVVGNQIDAPVRMLEQYLQCTAPPQYDLFPRQCSSSVDCFPNLCCAEGGKKHCRPPQRSLLALLAGVGQRFGTTLVNLRQAQANRDSNKL</sequence>
<feature type="non-terminal residue" evidence="1">
    <location>
        <position position="1"/>
    </location>
</feature>
<accession>A0ACC0JLK3</accession>
<gene>
    <name evidence="1" type="ORF">MSG28_006874</name>
</gene>
<evidence type="ECO:0000313" key="2">
    <source>
        <dbReference type="Proteomes" id="UP001064048"/>
    </source>
</evidence>
<keyword evidence="2" id="KW-1185">Reference proteome</keyword>
<reference evidence="1 2" key="1">
    <citation type="journal article" date="2022" name="Genome Biol. Evol.">
        <title>The Spruce Budworm Genome: Reconstructing the Evolutionary History of Antifreeze Proteins.</title>
        <authorList>
            <person name="Beliveau C."/>
            <person name="Gagne P."/>
            <person name="Picq S."/>
            <person name="Vernygora O."/>
            <person name="Keeling C.I."/>
            <person name="Pinkney K."/>
            <person name="Doucet D."/>
            <person name="Wen F."/>
            <person name="Johnston J.S."/>
            <person name="Maaroufi H."/>
            <person name="Boyle B."/>
            <person name="Laroche J."/>
            <person name="Dewar K."/>
            <person name="Juretic N."/>
            <person name="Blackburn G."/>
            <person name="Nisole A."/>
            <person name="Brunet B."/>
            <person name="Brandao M."/>
            <person name="Lumley L."/>
            <person name="Duan J."/>
            <person name="Quan G."/>
            <person name="Lucarotti C.J."/>
            <person name="Roe A.D."/>
            <person name="Sperling F.A.H."/>
            <person name="Levesque R.C."/>
            <person name="Cusson M."/>
        </authorList>
    </citation>
    <scope>NUCLEOTIDE SEQUENCE [LARGE SCALE GENOMIC DNA]</scope>
    <source>
        <strain evidence="1">Glfc:IPQL:Cfum</strain>
    </source>
</reference>
<protein>
    <submittedName>
        <fullName evidence="1">Uncharacterized protein</fullName>
    </submittedName>
</protein>
<dbReference type="EMBL" id="CM046111">
    <property type="protein sequence ID" value="KAI8424972.1"/>
    <property type="molecule type" value="Genomic_DNA"/>
</dbReference>
<organism evidence="1 2">
    <name type="scientific">Choristoneura fumiferana</name>
    <name type="common">Spruce budworm moth</name>
    <name type="synonym">Archips fumiferana</name>
    <dbReference type="NCBI Taxonomy" id="7141"/>
    <lineage>
        <taxon>Eukaryota</taxon>
        <taxon>Metazoa</taxon>
        <taxon>Ecdysozoa</taxon>
        <taxon>Arthropoda</taxon>
        <taxon>Hexapoda</taxon>
        <taxon>Insecta</taxon>
        <taxon>Pterygota</taxon>
        <taxon>Neoptera</taxon>
        <taxon>Endopterygota</taxon>
        <taxon>Lepidoptera</taxon>
        <taxon>Glossata</taxon>
        <taxon>Ditrysia</taxon>
        <taxon>Tortricoidea</taxon>
        <taxon>Tortricidae</taxon>
        <taxon>Tortricinae</taxon>
        <taxon>Choristoneura</taxon>
    </lineage>
</organism>
<name>A0ACC0JLK3_CHOFU</name>
<comment type="caution">
    <text evidence="1">The sequence shown here is derived from an EMBL/GenBank/DDBJ whole genome shotgun (WGS) entry which is preliminary data.</text>
</comment>